<keyword evidence="1" id="KW-1133">Transmembrane helix</keyword>
<evidence type="ECO:0000313" key="2">
    <source>
        <dbReference type="EMBL" id="NIK58555.1"/>
    </source>
</evidence>
<keyword evidence="1" id="KW-0812">Transmembrane</keyword>
<protein>
    <submittedName>
        <fullName evidence="2">Uncharacterized protein</fullName>
    </submittedName>
</protein>
<evidence type="ECO:0000313" key="3">
    <source>
        <dbReference type="Proteomes" id="UP000555407"/>
    </source>
</evidence>
<organism evidence="2 3">
    <name type="scientific">Kribbella shirazensis</name>
    <dbReference type="NCBI Taxonomy" id="1105143"/>
    <lineage>
        <taxon>Bacteria</taxon>
        <taxon>Bacillati</taxon>
        <taxon>Actinomycetota</taxon>
        <taxon>Actinomycetes</taxon>
        <taxon>Propionibacteriales</taxon>
        <taxon>Kribbellaceae</taxon>
        <taxon>Kribbella</taxon>
    </lineage>
</organism>
<dbReference type="Proteomes" id="UP000555407">
    <property type="component" value="Unassembled WGS sequence"/>
</dbReference>
<dbReference type="RefSeq" id="WP_167209437.1">
    <property type="nucleotide sequence ID" value="NZ_JAASRO010000001.1"/>
</dbReference>
<name>A0A7X5VC85_9ACTN</name>
<reference evidence="2 3" key="1">
    <citation type="submission" date="2020-03" db="EMBL/GenBank/DDBJ databases">
        <title>Sequencing the genomes of 1000 actinobacteria strains.</title>
        <authorList>
            <person name="Klenk H.-P."/>
        </authorList>
    </citation>
    <scope>NUCLEOTIDE SEQUENCE [LARGE SCALE GENOMIC DNA]</scope>
    <source>
        <strain evidence="2 3">DSM 45490</strain>
    </source>
</reference>
<keyword evidence="3" id="KW-1185">Reference proteome</keyword>
<feature type="transmembrane region" description="Helical" evidence="1">
    <location>
        <begin position="12"/>
        <end position="31"/>
    </location>
</feature>
<dbReference type="EMBL" id="JAASRO010000001">
    <property type="protein sequence ID" value="NIK58555.1"/>
    <property type="molecule type" value="Genomic_DNA"/>
</dbReference>
<evidence type="ECO:0000256" key="1">
    <source>
        <dbReference type="SAM" id="Phobius"/>
    </source>
</evidence>
<dbReference type="Pfam" id="PF19650">
    <property type="entry name" value="DUF6153"/>
    <property type="match status" value="1"/>
</dbReference>
<dbReference type="InterPro" id="IPR046151">
    <property type="entry name" value="DUF6153"/>
</dbReference>
<comment type="caution">
    <text evidence="2">The sequence shown here is derived from an EMBL/GenBank/DDBJ whole genome shotgun (WGS) entry which is preliminary data.</text>
</comment>
<dbReference type="AlphaFoldDB" id="A0A7X5VC85"/>
<accession>A0A7X5VC85</accession>
<proteinExistence type="predicted"/>
<keyword evidence="1" id="KW-0472">Membrane</keyword>
<feature type="transmembrane region" description="Helical" evidence="1">
    <location>
        <begin position="73"/>
        <end position="95"/>
    </location>
</feature>
<sequence>MERRGAAAGSRVIRLLLHVCVLAGVLGMHALTMNHDVATVQSSMHGEHAGVSGVPVHDPAGPPTYLETAPEPMGSMCVAFLGAVTLIGLALYLIWQRSARPAPWATLVRVVPSAVLGRSPPWLAPSLSKLCVLRT</sequence>
<gene>
    <name evidence="2" type="ORF">BJY22_004272</name>
</gene>